<accession>A0ABV5KTS7</accession>
<evidence type="ECO:0000313" key="2">
    <source>
        <dbReference type="Proteomes" id="UP001589747"/>
    </source>
</evidence>
<organism evidence="1 2">
    <name type="scientific">Paenibacillus aurantiacus</name>
    <dbReference type="NCBI Taxonomy" id="1936118"/>
    <lineage>
        <taxon>Bacteria</taxon>
        <taxon>Bacillati</taxon>
        <taxon>Bacillota</taxon>
        <taxon>Bacilli</taxon>
        <taxon>Bacillales</taxon>
        <taxon>Paenibacillaceae</taxon>
        <taxon>Paenibacillus</taxon>
    </lineage>
</organism>
<evidence type="ECO:0000313" key="1">
    <source>
        <dbReference type="EMBL" id="MFB9328640.1"/>
    </source>
</evidence>
<proteinExistence type="predicted"/>
<dbReference type="EMBL" id="JBHMDO010000034">
    <property type="protein sequence ID" value="MFB9328640.1"/>
    <property type="molecule type" value="Genomic_DNA"/>
</dbReference>
<dbReference type="RefSeq" id="WP_377498137.1">
    <property type="nucleotide sequence ID" value="NZ_JBHMDO010000034.1"/>
</dbReference>
<comment type="caution">
    <text evidence="1">The sequence shown here is derived from an EMBL/GenBank/DDBJ whole genome shotgun (WGS) entry which is preliminary data.</text>
</comment>
<dbReference type="Proteomes" id="UP001589747">
    <property type="component" value="Unassembled WGS sequence"/>
</dbReference>
<protein>
    <recommendedName>
        <fullName evidence="3">DUF4825 domain-containing protein</fullName>
    </recommendedName>
</protein>
<name>A0ABV5KTS7_9BACL</name>
<keyword evidence="2" id="KW-1185">Reference proteome</keyword>
<reference evidence="1 2" key="1">
    <citation type="submission" date="2024-09" db="EMBL/GenBank/DDBJ databases">
        <authorList>
            <person name="Sun Q."/>
            <person name="Mori K."/>
        </authorList>
    </citation>
    <scope>NUCLEOTIDE SEQUENCE [LARGE SCALE GENOMIC DNA]</scope>
    <source>
        <strain evidence="1 2">TISTR 2452</strain>
    </source>
</reference>
<sequence>MMIQALEQAVMRLNAVHMKEMGVFMKKSAIGAAVLLTGLVVYISAAYAVGDNYQPVKQTPDTETAYVTSLKGNQLTTDAIQWYEGQDANRIFLEREPDSGLDAAPDGYYIVNDDESVQTINVDPNAQVLMQIYDKTGNPDDLDIVWNEPITFKEFADALNKTDVIDLKNYPYHLTIENGVVTKIVQQYVP</sequence>
<gene>
    <name evidence="1" type="ORF">ACFFSY_22115</name>
</gene>
<evidence type="ECO:0008006" key="3">
    <source>
        <dbReference type="Google" id="ProtNLM"/>
    </source>
</evidence>